<feature type="compositionally biased region" description="Low complexity" evidence="6">
    <location>
        <begin position="484"/>
        <end position="499"/>
    </location>
</feature>
<feature type="compositionally biased region" description="Pro residues" evidence="6">
    <location>
        <begin position="500"/>
        <end position="551"/>
    </location>
</feature>
<reference evidence="8 9" key="1">
    <citation type="submission" date="2024-09" db="EMBL/GenBank/DDBJ databases">
        <authorList>
            <person name="Sun Q."/>
            <person name="Mori K."/>
        </authorList>
    </citation>
    <scope>NUCLEOTIDE SEQUENCE [LARGE SCALE GENOMIC DNA]</scope>
    <source>
        <strain evidence="8 9">TISTR 1856</strain>
    </source>
</reference>
<dbReference type="InterPro" id="IPR011009">
    <property type="entry name" value="Kinase-like_dom_sf"/>
</dbReference>
<dbReference type="SMART" id="SM00220">
    <property type="entry name" value="S_TKc"/>
    <property type="match status" value="1"/>
</dbReference>
<dbReference type="Proteomes" id="UP001589748">
    <property type="component" value="Unassembled WGS sequence"/>
</dbReference>
<dbReference type="EC" id="2.7.11.1" evidence="1"/>
<feature type="domain" description="Protein kinase" evidence="7">
    <location>
        <begin position="34"/>
        <end position="353"/>
    </location>
</feature>
<comment type="caution">
    <text evidence="8">The sequence shown here is derived from an EMBL/GenBank/DDBJ whole genome shotgun (WGS) entry which is preliminary data.</text>
</comment>
<dbReference type="InterPro" id="IPR000719">
    <property type="entry name" value="Prot_kinase_dom"/>
</dbReference>
<dbReference type="SUPFAM" id="SSF56112">
    <property type="entry name" value="Protein kinase-like (PK-like)"/>
    <property type="match status" value="1"/>
</dbReference>
<evidence type="ECO:0000256" key="3">
    <source>
        <dbReference type="ARBA" id="ARBA00022741"/>
    </source>
</evidence>
<evidence type="ECO:0000259" key="7">
    <source>
        <dbReference type="PROSITE" id="PS50011"/>
    </source>
</evidence>
<feature type="compositionally biased region" description="Low complexity" evidence="6">
    <location>
        <begin position="552"/>
        <end position="585"/>
    </location>
</feature>
<evidence type="ECO:0000256" key="5">
    <source>
        <dbReference type="ARBA" id="ARBA00022840"/>
    </source>
</evidence>
<evidence type="ECO:0000313" key="9">
    <source>
        <dbReference type="Proteomes" id="UP001589748"/>
    </source>
</evidence>
<dbReference type="EMBL" id="JBHMDM010000002">
    <property type="protein sequence ID" value="MFB9376056.1"/>
    <property type="molecule type" value="Genomic_DNA"/>
</dbReference>
<feature type="compositionally biased region" description="Gly residues" evidence="6">
    <location>
        <begin position="441"/>
        <end position="450"/>
    </location>
</feature>
<evidence type="ECO:0000256" key="6">
    <source>
        <dbReference type="SAM" id="MobiDB-lite"/>
    </source>
</evidence>
<proteinExistence type="predicted"/>
<dbReference type="InterPro" id="IPR050660">
    <property type="entry name" value="NEK_Ser/Thr_kinase"/>
</dbReference>
<evidence type="ECO:0000313" key="8">
    <source>
        <dbReference type="EMBL" id="MFB9376056.1"/>
    </source>
</evidence>
<dbReference type="PANTHER" id="PTHR43671:SF13">
    <property type="entry name" value="SERINE_THREONINE-PROTEIN KINASE NEK2"/>
    <property type="match status" value="1"/>
</dbReference>
<dbReference type="Gene3D" id="1.10.510.10">
    <property type="entry name" value="Transferase(Phosphotransferase) domain 1"/>
    <property type="match status" value="1"/>
</dbReference>
<keyword evidence="9" id="KW-1185">Reference proteome</keyword>
<keyword evidence="2" id="KW-0808">Transferase</keyword>
<feature type="compositionally biased region" description="Pro residues" evidence="6">
    <location>
        <begin position="465"/>
        <end position="483"/>
    </location>
</feature>
<accession>A0ABV5LPN4</accession>
<feature type="compositionally biased region" description="Low complexity" evidence="6">
    <location>
        <begin position="451"/>
        <end position="464"/>
    </location>
</feature>
<evidence type="ECO:0000256" key="4">
    <source>
        <dbReference type="ARBA" id="ARBA00022777"/>
    </source>
</evidence>
<keyword evidence="5" id="KW-0067">ATP-binding</keyword>
<feature type="region of interest" description="Disordered" evidence="6">
    <location>
        <begin position="413"/>
        <end position="597"/>
    </location>
</feature>
<gene>
    <name evidence="8" type="ORF">ACFFVI_03650</name>
</gene>
<sequence>MTYEGWPDDGLTAAADVPEVVRHRVGPPEDPDRYEVLGDVDNGGESWHVLDHRADAGAAVLLTLAALRPFATHDEDASGSEVPPGDEIPTPTDSVGDLEVVRTPREDEDGAVAPVSVADRRRWWQQRAAGLAKVHHPRLAGLRHTFAGPAPHVPEGADLDGPEWDYAVLEQAAGRSVADWLRDDPGAAMDERFAILAAAAAVLEDLHRGSDTAPPLVHGDITPRTLRLGGFWPADGVRLAAGSLGGRPRPGALPYTAPEVRAGELPSAASDVYGFGATALHVLTGQPPATGPDGSLDPVLVRRQLGAAPQTAAHPALADLLLQSLSADPHERPDRLQGWVNALRTVVDVLPPLAGPSAPLPLAVAPSARVRTLPRRPFAVTVGALLLATAGGAIAITAVQQGRLAEVPNPIAIVQPPPVTTTPVGPDGSEVAPPAPTGTDADGGGSGGGASSSTTGRGPSSSAPVPEPAVPVPGAPTPAPVPSVPGTVATPSEGTAPTTAPTPPPTTPTRPPTTAPTGPPVVTLPPLPVDPPTVTPPGPTRTPDPTDPPTTGPTDRPTTAPTATPTRPTTPGTTTPAELPGGLPTIVEGPASPRGDG</sequence>
<keyword evidence="3" id="KW-0547">Nucleotide-binding</keyword>
<keyword evidence="4" id="KW-0418">Kinase</keyword>
<feature type="region of interest" description="Disordered" evidence="6">
    <location>
        <begin position="74"/>
        <end position="95"/>
    </location>
</feature>
<protein>
    <recommendedName>
        <fullName evidence="1">non-specific serine/threonine protein kinase</fullName>
        <ecNumber evidence="1">2.7.11.1</ecNumber>
    </recommendedName>
</protein>
<organism evidence="8 9">
    <name type="scientific">Kineococcus gynurae</name>
    <dbReference type="NCBI Taxonomy" id="452979"/>
    <lineage>
        <taxon>Bacteria</taxon>
        <taxon>Bacillati</taxon>
        <taxon>Actinomycetota</taxon>
        <taxon>Actinomycetes</taxon>
        <taxon>Kineosporiales</taxon>
        <taxon>Kineosporiaceae</taxon>
        <taxon>Kineococcus</taxon>
    </lineage>
</organism>
<evidence type="ECO:0000256" key="2">
    <source>
        <dbReference type="ARBA" id="ARBA00022679"/>
    </source>
</evidence>
<dbReference type="PROSITE" id="PS50011">
    <property type="entry name" value="PROTEIN_KINASE_DOM"/>
    <property type="match status" value="1"/>
</dbReference>
<dbReference type="RefSeq" id="WP_380134468.1">
    <property type="nucleotide sequence ID" value="NZ_JBHLUI010000002.1"/>
</dbReference>
<evidence type="ECO:0000256" key="1">
    <source>
        <dbReference type="ARBA" id="ARBA00012513"/>
    </source>
</evidence>
<dbReference type="PANTHER" id="PTHR43671">
    <property type="entry name" value="SERINE/THREONINE-PROTEIN KINASE NEK"/>
    <property type="match status" value="1"/>
</dbReference>
<name>A0ABV5LPN4_9ACTN</name>